<dbReference type="GO" id="GO:0019028">
    <property type="term" value="C:viral capsid"/>
    <property type="evidence" value="ECO:0007669"/>
    <property type="project" value="UniProtKB-KW"/>
</dbReference>
<evidence type="ECO:0008006" key="5">
    <source>
        <dbReference type="Google" id="ProtNLM"/>
    </source>
</evidence>
<reference evidence="4" key="1">
    <citation type="submission" date="2019-05" db="EMBL/GenBank/DDBJ databases">
        <title>Metatranscriptomic reconstruction reveals RNA viruses with the potential to shape carbon cycling in soil.</title>
        <authorList>
            <person name="Starr E.P."/>
            <person name="Nuccio E."/>
            <person name="Pett-Ridge J."/>
            <person name="Banfield J.F."/>
            <person name="Firestone M.K."/>
        </authorList>
    </citation>
    <scope>NUCLEOTIDE SEQUENCE</scope>
    <source>
        <strain evidence="4">H2_Rhizo_Litter_49_scaffold_3616</strain>
    </source>
</reference>
<keyword evidence="3" id="KW-0946">Virion</keyword>
<organism evidence="4">
    <name type="scientific">Leviviridae sp</name>
    <dbReference type="NCBI Taxonomy" id="2027243"/>
    <lineage>
        <taxon>Viruses</taxon>
        <taxon>Riboviria</taxon>
        <taxon>Orthornavirae</taxon>
        <taxon>Lenarviricota</taxon>
        <taxon>Leviviricetes</taxon>
        <taxon>Norzivirales</taxon>
        <taxon>Fiersviridae</taxon>
    </lineage>
</organism>
<evidence type="ECO:0000256" key="2">
    <source>
        <dbReference type="ARBA" id="ARBA00022561"/>
    </source>
</evidence>
<keyword evidence="2" id="KW-0167">Capsid protein</keyword>
<evidence type="ECO:0000256" key="3">
    <source>
        <dbReference type="ARBA" id="ARBA00022844"/>
    </source>
</evidence>
<evidence type="ECO:0000313" key="4">
    <source>
        <dbReference type="EMBL" id="QDH87907.1"/>
    </source>
</evidence>
<name>A0A514D2R6_9VIRU</name>
<dbReference type="InterPro" id="IPR015954">
    <property type="entry name" value="Phage_RNA-type_capsid"/>
</dbReference>
<proteinExistence type="predicted"/>
<protein>
    <recommendedName>
        <fullName evidence="5">Coat protein</fullName>
    </recommendedName>
</protein>
<comment type="subcellular location">
    <subcellularLocation>
        <location evidence="1">Virion</location>
    </subcellularLocation>
</comment>
<gene>
    <name evidence="4" type="ORF">H2RhizoLitter493616_000003</name>
</gene>
<dbReference type="EMBL" id="MN033715">
    <property type="protein sequence ID" value="QDH87907.1"/>
    <property type="molecule type" value="Genomic_RNA"/>
</dbReference>
<accession>A0A514D2R6</accession>
<dbReference type="Gene3D" id="3.30.380.10">
    <property type="entry name" value="MS2 Viral Coat Protein"/>
    <property type="match status" value="1"/>
</dbReference>
<sequence length="130" mass="13928">MGEAANVAINDGADTPVSVTFKPEQVSGGNATFRDDRQGISVLMPRIKSVTSLSSAARPTTRVSFAVAMPVKKTVDGADQVDYVLRAECQFVLPERCTAQNRKDLLAFVLNGLNASPFKETVVDVSPIWG</sequence>
<evidence type="ECO:0000256" key="1">
    <source>
        <dbReference type="ARBA" id="ARBA00004328"/>
    </source>
</evidence>